<keyword evidence="3" id="KW-1185">Reference proteome</keyword>
<reference evidence="3" key="1">
    <citation type="submission" date="2016-10" db="EMBL/GenBank/DDBJ databases">
        <authorList>
            <person name="Varghese N."/>
            <person name="Submissions S."/>
        </authorList>
    </citation>
    <scope>NUCLEOTIDE SEQUENCE [LARGE SCALE GENOMIC DNA]</scope>
    <source>
        <strain evidence="3">S6-262</strain>
    </source>
</reference>
<dbReference type="EMBL" id="FOCF01000004">
    <property type="protein sequence ID" value="SEN05209.1"/>
    <property type="molecule type" value="Genomic_DNA"/>
</dbReference>
<protein>
    <submittedName>
        <fullName evidence="2">Uncharacterized protein</fullName>
    </submittedName>
</protein>
<accession>A0A1H8DD70</accession>
<dbReference type="Proteomes" id="UP000199206">
    <property type="component" value="Unassembled WGS sequence"/>
</dbReference>
<organism evidence="2 3">
    <name type="scientific">Sphingomonas gellani</name>
    <dbReference type="NCBI Taxonomy" id="1166340"/>
    <lineage>
        <taxon>Bacteria</taxon>
        <taxon>Pseudomonadati</taxon>
        <taxon>Pseudomonadota</taxon>
        <taxon>Alphaproteobacteria</taxon>
        <taxon>Sphingomonadales</taxon>
        <taxon>Sphingomonadaceae</taxon>
        <taxon>Sphingomonas</taxon>
    </lineage>
</organism>
<feature type="transmembrane region" description="Helical" evidence="1">
    <location>
        <begin position="31"/>
        <end position="47"/>
    </location>
</feature>
<keyword evidence="1" id="KW-1133">Transmembrane helix</keyword>
<gene>
    <name evidence="2" type="ORF">SAMN05192583_1884</name>
</gene>
<keyword evidence="1" id="KW-0472">Membrane</keyword>
<name>A0A1H8DD70_9SPHN</name>
<sequence length="48" mass="5538">MDMNSKAFGPFGYSNRWYDRLGGRNFNPKEFAMLLLVVVILAAIWQLS</sequence>
<keyword evidence="1" id="KW-0812">Transmembrane</keyword>
<evidence type="ECO:0000313" key="2">
    <source>
        <dbReference type="EMBL" id="SEN05209.1"/>
    </source>
</evidence>
<proteinExistence type="predicted"/>
<evidence type="ECO:0000256" key="1">
    <source>
        <dbReference type="SAM" id="Phobius"/>
    </source>
</evidence>
<evidence type="ECO:0000313" key="3">
    <source>
        <dbReference type="Proteomes" id="UP000199206"/>
    </source>
</evidence>
<dbReference type="AlphaFoldDB" id="A0A1H8DD70"/>